<reference evidence="2 3" key="1">
    <citation type="journal article" date="2010" name="Stand. Genomic Sci.">
        <title>Complete genome sequence of Haliangium ochraceum type strain (SMP-2).</title>
        <authorList>
            <consortium name="US DOE Joint Genome Institute (JGI-PGF)"/>
            <person name="Ivanova N."/>
            <person name="Daum C."/>
            <person name="Lang E."/>
            <person name="Abt B."/>
            <person name="Kopitz M."/>
            <person name="Saunders E."/>
            <person name="Lapidus A."/>
            <person name="Lucas S."/>
            <person name="Glavina Del Rio T."/>
            <person name="Nolan M."/>
            <person name="Tice H."/>
            <person name="Copeland A."/>
            <person name="Cheng J.F."/>
            <person name="Chen F."/>
            <person name="Bruce D."/>
            <person name="Goodwin L."/>
            <person name="Pitluck S."/>
            <person name="Mavromatis K."/>
            <person name="Pati A."/>
            <person name="Mikhailova N."/>
            <person name="Chen A."/>
            <person name="Palaniappan K."/>
            <person name="Land M."/>
            <person name="Hauser L."/>
            <person name="Chang Y.J."/>
            <person name="Jeffries C.D."/>
            <person name="Detter J.C."/>
            <person name="Brettin T."/>
            <person name="Rohde M."/>
            <person name="Goker M."/>
            <person name="Bristow J."/>
            <person name="Markowitz V."/>
            <person name="Eisen J.A."/>
            <person name="Hugenholtz P."/>
            <person name="Kyrpides N.C."/>
            <person name="Klenk H.P."/>
        </authorList>
    </citation>
    <scope>NUCLEOTIDE SEQUENCE [LARGE SCALE GENOMIC DNA]</scope>
    <source>
        <strain evidence="3">DSM 14365 / CIP 107738 / JCM 11303 / AJ 13395 / SMP-2</strain>
    </source>
</reference>
<name>D0LG67_HALO1</name>
<sequence>MRISPTLTTCAILLAAAGSLSACGGGGGISEPDASPVTDGGVEVDAPGEHNGICEAGGRARSDRYLPFDVGNEWRYLVDELNGEDPVQKKQEYSEVVTPDEETGEVIVQITVNVSGKTENWLQRQGDKVVRLRQRDFDQEGNLERTTLYLPSRLRLDETPENLVKGATYVDSFVREVYDPSGALTNRETNQEQWTVEDVDVPCPAPWEDVECIHYKRIRLEGGTSIKEYWFARGYGKIRETGDQIEELLGCDLN</sequence>
<dbReference type="Proteomes" id="UP000001880">
    <property type="component" value="Chromosome"/>
</dbReference>
<dbReference type="KEGG" id="hoh:Hoch_5612"/>
<feature type="signal peptide" evidence="1">
    <location>
        <begin position="1"/>
        <end position="22"/>
    </location>
</feature>
<organism evidence="2 3">
    <name type="scientific">Haliangium ochraceum (strain DSM 14365 / JCM 11303 / SMP-2)</name>
    <dbReference type="NCBI Taxonomy" id="502025"/>
    <lineage>
        <taxon>Bacteria</taxon>
        <taxon>Pseudomonadati</taxon>
        <taxon>Myxococcota</taxon>
        <taxon>Polyangia</taxon>
        <taxon>Haliangiales</taxon>
        <taxon>Kofleriaceae</taxon>
        <taxon>Haliangium</taxon>
    </lineage>
</organism>
<proteinExistence type="predicted"/>
<keyword evidence="3" id="KW-1185">Reference proteome</keyword>
<dbReference type="STRING" id="502025.Hoch_5612"/>
<gene>
    <name evidence="2" type="ordered locus">Hoch_5612</name>
</gene>
<accession>D0LG67</accession>
<protein>
    <recommendedName>
        <fullName evidence="4">Lipoprotein</fullName>
    </recommendedName>
</protein>
<evidence type="ECO:0008006" key="4">
    <source>
        <dbReference type="Google" id="ProtNLM"/>
    </source>
</evidence>
<keyword evidence="1" id="KW-0732">Signal</keyword>
<dbReference type="AlphaFoldDB" id="D0LG67"/>
<evidence type="ECO:0000313" key="2">
    <source>
        <dbReference type="EMBL" id="ACY18092.1"/>
    </source>
</evidence>
<dbReference type="PROSITE" id="PS51257">
    <property type="entry name" value="PROKAR_LIPOPROTEIN"/>
    <property type="match status" value="1"/>
</dbReference>
<dbReference type="eggNOG" id="ENOG5032EMD">
    <property type="taxonomic scope" value="Bacteria"/>
</dbReference>
<evidence type="ECO:0000256" key="1">
    <source>
        <dbReference type="SAM" id="SignalP"/>
    </source>
</evidence>
<evidence type="ECO:0000313" key="3">
    <source>
        <dbReference type="Proteomes" id="UP000001880"/>
    </source>
</evidence>
<feature type="chain" id="PRO_5003011213" description="Lipoprotein" evidence="1">
    <location>
        <begin position="23"/>
        <end position="254"/>
    </location>
</feature>
<dbReference type="HOGENOM" id="CLU_1093120_0_0_7"/>
<dbReference type="EMBL" id="CP001804">
    <property type="protein sequence ID" value="ACY18092.1"/>
    <property type="molecule type" value="Genomic_DNA"/>
</dbReference>